<dbReference type="PROSITE" id="PS51128">
    <property type="entry name" value="ZF_DKSA_2"/>
    <property type="match status" value="1"/>
</dbReference>
<feature type="non-terminal residue" evidence="1">
    <location>
        <position position="1"/>
    </location>
</feature>
<proteinExistence type="predicted"/>
<comment type="caution">
    <text evidence="1">The sequence shown here is derived from an EMBL/GenBank/DDBJ whole genome shotgun (WGS) entry which is preliminary data.</text>
</comment>
<protein>
    <submittedName>
        <fullName evidence="1">Uncharacterized protein</fullName>
    </submittedName>
</protein>
<dbReference type="AlphaFoldDB" id="A0A0F8ZJ59"/>
<accession>A0A0F8ZJ59</accession>
<name>A0A0F8ZJ59_9ZZZZ</name>
<reference evidence="1" key="1">
    <citation type="journal article" date="2015" name="Nature">
        <title>Complex archaea that bridge the gap between prokaryotes and eukaryotes.</title>
        <authorList>
            <person name="Spang A."/>
            <person name="Saw J.H."/>
            <person name="Jorgensen S.L."/>
            <person name="Zaremba-Niedzwiedzka K."/>
            <person name="Martijn J."/>
            <person name="Lind A.E."/>
            <person name="van Eijk R."/>
            <person name="Schleper C."/>
            <person name="Guy L."/>
            <person name="Ettema T.J."/>
        </authorList>
    </citation>
    <scope>NUCLEOTIDE SEQUENCE</scope>
</reference>
<dbReference type="Gene3D" id="1.20.120.910">
    <property type="entry name" value="DksA, coiled-coil domain"/>
    <property type="match status" value="1"/>
</dbReference>
<dbReference type="EMBL" id="LAZR01060078">
    <property type="protein sequence ID" value="KKK66439.1"/>
    <property type="molecule type" value="Genomic_DNA"/>
</dbReference>
<gene>
    <name evidence="1" type="ORF">LCGC14_2964070</name>
</gene>
<evidence type="ECO:0000313" key="1">
    <source>
        <dbReference type="EMBL" id="KKK66439.1"/>
    </source>
</evidence>
<organism evidence="1">
    <name type="scientific">marine sediment metagenome</name>
    <dbReference type="NCBI Taxonomy" id="412755"/>
    <lineage>
        <taxon>unclassified sequences</taxon>
        <taxon>metagenomes</taxon>
        <taxon>ecological metagenomes</taxon>
    </lineage>
</organism>
<sequence length="142" mass="16158">TPKHRNLIQIITARLKHLDNISITKRQFNKVVLIMHHQKILNDEIAQVKLHILTMLSQSAYPAHQHLIKILNSTANNEWLDCAAQKLGPEYALLINRMTKLEAAVSQIEIGQYGYCCDCEEKISAKLLEQDPAIQRCTKCAS</sequence>